<dbReference type="AlphaFoldDB" id="A0A2I0VM55"/>
<reference evidence="2 3" key="2">
    <citation type="journal article" date="2017" name="Nature">
        <title>The Apostasia genome and the evolution of orchids.</title>
        <authorList>
            <person name="Zhang G.Q."/>
            <person name="Liu K.W."/>
            <person name="Li Z."/>
            <person name="Lohaus R."/>
            <person name="Hsiao Y.Y."/>
            <person name="Niu S.C."/>
            <person name="Wang J.Y."/>
            <person name="Lin Y.C."/>
            <person name="Xu Q."/>
            <person name="Chen L.J."/>
            <person name="Yoshida K."/>
            <person name="Fujiwara S."/>
            <person name="Wang Z.W."/>
            <person name="Zhang Y.Q."/>
            <person name="Mitsuda N."/>
            <person name="Wang M."/>
            <person name="Liu G.H."/>
            <person name="Pecoraro L."/>
            <person name="Huang H.X."/>
            <person name="Xiao X.J."/>
            <person name="Lin M."/>
            <person name="Wu X.Y."/>
            <person name="Wu W.L."/>
            <person name="Chen Y.Y."/>
            <person name="Chang S.B."/>
            <person name="Sakamoto S."/>
            <person name="Ohme-Takagi M."/>
            <person name="Yagi M."/>
            <person name="Zeng S.J."/>
            <person name="Shen C.Y."/>
            <person name="Yeh C.M."/>
            <person name="Luo Y.B."/>
            <person name="Tsai W.C."/>
            <person name="Van de Peer Y."/>
            <person name="Liu Z.J."/>
        </authorList>
    </citation>
    <scope>NUCLEOTIDE SEQUENCE [LARGE SCALE GENOMIC DNA]</scope>
    <source>
        <tissue evidence="2">The whole plant</tissue>
    </source>
</reference>
<gene>
    <name evidence="2" type="ORF">MA16_Dca008404</name>
</gene>
<reference evidence="2 3" key="1">
    <citation type="journal article" date="2016" name="Sci. Rep.">
        <title>The Dendrobium catenatum Lindl. genome sequence provides insights into polysaccharide synthase, floral development and adaptive evolution.</title>
        <authorList>
            <person name="Zhang G.Q."/>
            <person name="Xu Q."/>
            <person name="Bian C."/>
            <person name="Tsai W.C."/>
            <person name="Yeh C.M."/>
            <person name="Liu K.W."/>
            <person name="Yoshida K."/>
            <person name="Zhang L.S."/>
            <person name="Chang S.B."/>
            <person name="Chen F."/>
            <person name="Shi Y."/>
            <person name="Su Y.Y."/>
            <person name="Zhang Y.Q."/>
            <person name="Chen L.J."/>
            <person name="Yin Y."/>
            <person name="Lin M."/>
            <person name="Huang H."/>
            <person name="Deng H."/>
            <person name="Wang Z.W."/>
            <person name="Zhu S.L."/>
            <person name="Zhao X."/>
            <person name="Deng C."/>
            <person name="Niu S.C."/>
            <person name="Huang J."/>
            <person name="Wang M."/>
            <person name="Liu G.H."/>
            <person name="Yang H.J."/>
            <person name="Xiao X.J."/>
            <person name="Hsiao Y.Y."/>
            <person name="Wu W.L."/>
            <person name="Chen Y.Y."/>
            <person name="Mitsuda N."/>
            <person name="Ohme-Takagi M."/>
            <person name="Luo Y.B."/>
            <person name="Van de Peer Y."/>
            <person name="Liu Z.J."/>
        </authorList>
    </citation>
    <scope>NUCLEOTIDE SEQUENCE [LARGE SCALE GENOMIC DNA]</scope>
    <source>
        <tissue evidence="2">The whole plant</tissue>
    </source>
</reference>
<sequence length="198" mass="21839">MTEEGNRPPPSDATDGRRISSNAIKILPRPVKGVSPPAFRTADYLFEGESKLKLENSCALVINEGGLSHPKKYVDFIGKGKAVLKEIMDEMPNFSVLKNNLNKADQNFKDDSILVNLQPELEMANKVRMENEEDTSPGSKKSNRKESSAVGNFGECHHLSDDMVSVQEYISAELGNYSKAVFCGKEVSVQPVKETFNA</sequence>
<evidence type="ECO:0000313" key="3">
    <source>
        <dbReference type="Proteomes" id="UP000233837"/>
    </source>
</evidence>
<evidence type="ECO:0000256" key="1">
    <source>
        <dbReference type="SAM" id="MobiDB-lite"/>
    </source>
</evidence>
<dbReference type="EMBL" id="KZ503416">
    <property type="protein sequence ID" value="PKU64481.1"/>
    <property type="molecule type" value="Genomic_DNA"/>
</dbReference>
<dbReference type="Proteomes" id="UP000233837">
    <property type="component" value="Unassembled WGS sequence"/>
</dbReference>
<feature type="region of interest" description="Disordered" evidence="1">
    <location>
        <begin position="127"/>
        <end position="148"/>
    </location>
</feature>
<accession>A0A2I0VM55</accession>
<keyword evidence="3" id="KW-1185">Reference proteome</keyword>
<feature type="region of interest" description="Disordered" evidence="1">
    <location>
        <begin position="1"/>
        <end position="20"/>
    </location>
</feature>
<organism evidence="2 3">
    <name type="scientific">Dendrobium catenatum</name>
    <dbReference type="NCBI Taxonomy" id="906689"/>
    <lineage>
        <taxon>Eukaryota</taxon>
        <taxon>Viridiplantae</taxon>
        <taxon>Streptophyta</taxon>
        <taxon>Embryophyta</taxon>
        <taxon>Tracheophyta</taxon>
        <taxon>Spermatophyta</taxon>
        <taxon>Magnoliopsida</taxon>
        <taxon>Liliopsida</taxon>
        <taxon>Asparagales</taxon>
        <taxon>Orchidaceae</taxon>
        <taxon>Epidendroideae</taxon>
        <taxon>Malaxideae</taxon>
        <taxon>Dendrobiinae</taxon>
        <taxon>Dendrobium</taxon>
    </lineage>
</organism>
<proteinExistence type="predicted"/>
<protein>
    <submittedName>
        <fullName evidence="2">Uncharacterized protein</fullName>
    </submittedName>
</protein>
<name>A0A2I0VM55_9ASPA</name>
<evidence type="ECO:0000313" key="2">
    <source>
        <dbReference type="EMBL" id="PKU64481.1"/>
    </source>
</evidence>